<dbReference type="RefSeq" id="WP_107570802.1">
    <property type="nucleotide sequence ID" value="NZ_PYYB01000003.1"/>
</dbReference>
<dbReference type="AlphaFoldDB" id="A0A2T4UE24"/>
<accession>A0A2T4UE24</accession>
<feature type="transmembrane region" description="Helical" evidence="1">
    <location>
        <begin position="21"/>
        <end position="51"/>
    </location>
</feature>
<evidence type="ECO:0000313" key="2">
    <source>
        <dbReference type="EMBL" id="PTL55759.1"/>
    </source>
</evidence>
<evidence type="ECO:0000313" key="3">
    <source>
        <dbReference type="Proteomes" id="UP000240739"/>
    </source>
</evidence>
<keyword evidence="1" id="KW-0812">Transmembrane</keyword>
<sequence length="102" mass="11739">MTPPEHPRRRRTDRSRAARAAHWIAWRFQAIVTTFMCLSAVAFGALGLAIYSQKSATDRAASELCDRAQRFGHLNLEEHRQIGVYKPEDLRDFERTIPQDCP</sequence>
<keyword evidence="1" id="KW-1133">Transmembrane helix</keyword>
<keyword evidence="1" id="KW-0472">Membrane</keyword>
<organism evidence="2 3">
    <name type="scientific">Paraconexibacter algicola</name>
    <dbReference type="NCBI Taxonomy" id="2133960"/>
    <lineage>
        <taxon>Bacteria</taxon>
        <taxon>Bacillati</taxon>
        <taxon>Actinomycetota</taxon>
        <taxon>Thermoleophilia</taxon>
        <taxon>Solirubrobacterales</taxon>
        <taxon>Paraconexibacteraceae</taxon>
        <taxon>Paraconexibacter</taxon>
    </lineage>
</organism>
<evidence type="ECO:0000256" key="1">
    <source>
        <dbReference type="SAM" id="Phobius"/>
    </source>
</evidence>
<protein>
    <submittedName>
        <fullName evidence="2">Uncharacterized protein</fullName>
    </submittedName>
</protein>
<proteinExistence type="predicted"/>
<comment type="caution">
    <text evidence="2">The sequence shown here is derived from an EMBL/GenBank/DDBJ whole genome shotgun (WGS) entry which is preliminary data.</text>
</comment>
<keyword evidence="3" id="KW-1185">Reference proteome</keyword>
<gene>
    <name evidence="2" type="ORF">C7Y72_19210</name>
</gene>
<name>A0A2T4UE24_9ACTN</name>
<dbReference type="EMBL" id="PYYB01000003">
    <property type="protein sequence ID" value="PTL55759.1"/>
    <property type="molecule type" value="Genomic_DNA"/>
</dbReference>
<dbReference type="Proteomes" id="UP000240739">
    <property type="component" value="Unassembled WGS sequence"/>
</dbReference>
<reference evidence="2 3" key="1">
    <citation type="submission" date="2018-03" db="EMBL/GenBank/DDBJ databases">
        <title>Aquarubrobacter algicola gen. nov., sp. nov., a novel actinobacterium isolated from shallow eutrophic lake during the end of cyanobacterial harmful algal blooms.</title>
        <authorList>
            <person name="Chun S.J."/>
        </authorList>
    </citation>
    <scope>NUCLEOTIDE SEQUENCE [LARGE SCALE GENOMIC DNA]</scope>
    <source>
        <strain evidence="2 3">Seoho-28</strain>
    </source>
</reference>